<dbReference type="Pfam" id="PF13513">
    <property type="entry name" value="HEAT_EZ"/>
    <property type="match status" value="1"/>
</dbReference>
<evidence type="ECO:0000256" key="3">
    <source>
        <dbReference type="ARBA" id="ARBA00004689"/>
    </source>
</evidence>
<evidence type="ECO:0000256" key="4">
    <source>
        <dbReference type="ARBA" id="ARBA00009767"/>
    </source>
</evidence>
<dbReference type="GO" id="GO:0046872">
    <property type="term" value="F:metal ion binding"/>
    <property type="evidence" value="ECO:0007669"/>
    <property type="project" value="UniProtKB-KW"/>
</dbReference>
<dbReference type="InterPro" id="IPR039371">
    <property type="entry name" value="LeuA_N_DRE-TIM"/>
</dbReference>
<evidence type="ECO:0000313" key="21">
    <source>
        <dbReference type="EMBL" id="KAA8569066.1"/>
    </source>
</evidence>
<dbReference type="GO" id="GO:0005739">
    <property type="term" value="C:mitochondrion"/>
    <property type="evidence" value="ECO:0007669"/>
    <property type="project" value="TreeGrafter"/>
</dbReference>
<feature type="domain" description="Pyruvate carboxyltransferase" evidence="20">
    <location>
        <begin position="33"/>
        <end position="295"/>
    </location>
</feature>
<dbReference type="EC" id="2.3.3.13" evidence="6"/>
<evidence type="ECO:0000256" key="9">
    <source>
        <dbReference type="ARBA" id="ARBA00022490"/>
    </source>
</evidence>
<protein>
    <recommendedName>
        <fullName evidence="6">2-isopropylmalate synthase</fullName>
        <ecNumber evidence="6">2.3.3.13</ecNumber>
    </recommendedName>
    <alternativeName>
        <fullName evidence="16">Importin-95</fullName>
    </alternativeName>
    <alternativeName>
        <fullName evidence="17">Karyopherin-95</fullName>
    </alternativeName>
</protein>
<evidence type="ECO:0000313" key="22">
    <source>
        <dbReference type="Proteomes" id="UP000322873"/>
    </source>
</evidence>
<dbReference type="Pfam" id="PF08502">
    <property type="entry name" value="LeuA_dimer"/>
    <property type="match status" value="1"/>
</dbReference>
<evidence type="ECO:0000256" key="12">
    <source>
        <dbReference type="ARBA" id="ARBA00022723"/>
    </source>
</evidence>
<evidence type="ECO:0000256" key="14">
    <source>
        <dbReference type="ARBA" id="ARBA00022927"/>
    </source>
</evidence>
<dbReference type="InterPro" id="IPR002034">
    <property type="entry name" value="AIPM/Hcit_synth_CS"/>
</dbReference>
<dbReference type="Pfam" id="PF00682">
    <property type="entry name" value="HMGL-like"/>
    <property type="match status" value="1"/>
</dbReference>
<evidence type="ECO:0000256" key="13">
    <source>
        <dbReference type="ARBA" id="ARBA00022737"/>
    </source>
</evidence>
<dbReference type="InterPro" id="IPR001494">
    <property type="entry name" value="Importin-beta_N"/>
</dbReference>
<dbReference type="SUPFAM" id="SSF48371">
    <property type="entry name" value="ARM repeat"/>
    <property type="match status" value="1"/>
</dbReference>
<dbReference type="Pfam" id="PF03810">
    <property type="entry name" value="IBN_N"/>
    <property type="match status" value="1"/>
</dbReference>
<keyword evidence="7" id="KW-0432">Leucine biosynthesis</keyword>
<keyword evidence="22" id="KW-1185">Reference proteome</keyword>
<dbReference type="Gene3D" id="1.25.10.10">
    <property type="entry name" value="Leucine-rich Repeat Variant"/>
    <property type="match status" value="1"/>
</dbReference>
<evidence type="ECO:0000256" key="5">
    <source>
        <dbReference type="ARBA" id="ARBA00010907"/>
    </source>
</evidence>
<evidence type="ECO:0000259" key="19">
    <source>
        <dbReference type="PROSITE" id="PS50166"/>
    </source>
</evidence>
<comment type="catalytic activity">
    <reaction evidence="1">
        <text>3-methyl-2-oxobutanoate + acetyl-CoA + H2O = (2S)-2-isopropylmalate + CoA + H(+)</text>
        <dbReference type="Rhea" id="RHEA:21524"/>
        <dbReference type="ChEBI" id="CHEBI:1178"/>
        <dbReference type="ChEBI" id="CHEBI:11851"/>
        <dbReference type="ChEBI" id="CHEBI:15377"/>
        <dbReference type="ChEBI" id="CHEBI:15378"/>
        <dbReference type="ChEBI" id="CHEBI:57287"/>
        <dbReference type="ChEBI" id="CHEBI:57288"/>
        <dbReference type="EC" id="2.3.3.13"/>
    </reaction>
</comment>
<evidence type="ECO:0000256" key="6">
    <source>
        <dbReference type="ARBA" id="ARBA00012973"/>
    </source>
</evidence>
<dbReference type="VEuPathDB" id="FungiDB:MFRU_047g00050"/>
<name>A0A5M9JMT5_MONFR</name>
<evidence type="ECO:0000256" key="15">
    <source>
        <dbReference type="ARBA" id="ARBA00023304"/>
    </source>
</evidence>
<dbReference type="PANTHER" id="PTHR46911">
    <property type="match status" value="1"/>
</dbReference>
<comment type="subcellular location">
    <subcellularLocation>
        <location evidence="2">Cytoplasm</location>
    </subcellularLocation>
</comment>
<dbReference type="Gene3D" id="3.20.20.70">
    <property type="entry name" value="Aldolase class I"/>
    <property type="match status" value="1"/>
</dbReference>
<evidence type="ECO:0000256" key="2">
    <source>
        <dbReference type="ARBA" id="ARBA00004496"/>
    </source>
</evidence>
<dbReference type="InterPro" id="IPR011989">
    <property type="entry name" value="ARM-like"/>
</dbReference>
<dbReference type="InterPro" id="IPR016024">
    <property type="entry name" value="ARM-type_fold"/>
</dbReference>
<dbReference type="Pfam" id="PF22615">
    <property type="entry name" value="IPMS_D2"/>
    <property type="match status" value="1"/>
</dbReference>
<evidence type="ECO:0000256" key="17">
    <source>
        <dbReference type="ARBA" id="ARBA00083566"/>
    </source>
</evidence>
<dbReference type="GO" id="GO:0031267">
    <property type="term" value="F:small GTPase binding"/>
    <property type="evidence" value="ECO:0007669"/>
    <property type="project" value="InterPro"/>
</dbReference>
<dbReference type="PANTHER" id="PTHR46911:SF1">
    <property type="entry name" value="2-ISOPROPYLMALATE SYNTHASE"/>
    <property type="match status" value="1"/>
</dbReference>
<dbReference type="Proteomes" id="UP000322873">
    <property type="component" value="Unassembled WGS sequence"/>
</dbReference>
<dbReference type="InterPro" id="IPR036230">
    <property type="entry name" value="LeuA_allosteric_dom_sf"/>
</dbReference>
<dbReference type="Gene3D" id="3.30.160.270">
    <property type="match status" value="1"/>
</dbReference>
<dbReference type="SMART" id="SM00913">
    <property type="entry name" value="IBN_N"/>
    <property type="match status" value="1"/>
</dbReference>
<keyword evidence="9" id="KW-0963">Cytoplasm</keyword>
<dbReference type="PROSITE" id="PS00816">
    <property type="entry name" value="AIPM_HOMOCIT_SYNTH_2"/>
    <property type="match status" value="1"/>
</dbReference>
<dbReference type="InterPro" id="IPR013785">
    <property type="entry name" value="Aldolase_TIM"/>
</dbReference>
<evidence type="ECO:0000256" key="11">
    <source>
        <dbReference type="ARBA" id="ARBA00022679"/>
    </source>
</evidence>
<dbReference type="FunFam" id="1.25.10.10:FF:000027">
    <property type="entry name" value="Importin subunit beta-1"/>
    <property type="match status" value="1"/>
</dbReference>
<dbReference type="Pfam" id="PF25574">
    <property type="entry name" value="TPR_IMB1"/>
    <property type="match status" value="1"/>
</dbReference>
<gene>
    <name evidence="21" type="ORF">EYC84_000737</name>
</gene>
<sequence length="1521" mass="167827">MPMLQDPSTKYKRFPPIHLPERQWPSKTLDKPPRWLSTDLRDGNQSLVDPMDGEQKWNYFKMLVELGYKEIEVSFPSASQTDFDFTRRLVETPGAVPDDVWLQVLSPCREELMKRTVDSLKGAKKAILHIYLATSECFQRIVFGLNEEQGLALAVRCAKYARSITKDDPEHAGTEWAFECGEAVKEAWGPTEENPIIFNLPATVEMSTPNVYADQIEYFCRNISEREKVCVSLHPHNDRGCAVAAAELAQMAGADRVEGCLFGNGERTGNVDLVTLALNLYTQGINPQIDFSDLERVMHVVEISNKIPIHPRAPYGGSLVVSAFSGSHQDAIKKGFQLRKKGGHGDDTRWEVPYLPLDPQDIGRTYEAVIRVNSQSGKGGAAWIILRNLELDLPRGLQIAFSKVVQKRADELSRELLSQEIQDLFEQTYFLKQNPKFSLVDYSISTDRSASPVPPLPGKTQDTTNLKRRFEGVISVDGQEHELKGLGNGPISSLANALRSLGIHLEVVDYKEHAVGAGTNVKAASYIECTASGSNQKVAASNFVASRPSTPLPLKAKQAVNTSHDLDHDNSAKENGGFAMPQSITAAKRGPDAQKGIDLVCQYIPYISHILLPTSPYILLPPPPPPSLPLQATTTTTKRQEQTLCNNTNIYKNTFKSLGKFVKMDVGSVLLNSLAADNATRSAAEQQLTQAAEANFSGYLVTLVEQLANEEAQGPVRAAAGIALKNAFTAREYALQRELQDKWLQVDPDTRKRVKDLTLQALSSNNNQAGQTAAQVISSIAAIELPRDQWPELMPALVRNVGEGTDHLKQASLTTLGFICETQDAELRQSLGARKEEPNLEVRLAAIDALGNSLEFVDSNFKNEGERNYIMQVICEATQAGDSRIQQGAFGCLNRIMSLYYDLMRFYMEKALFGLTIMGMKSEEEDVAKLAVEFWSTVCEEEVAIEDDNAQVEDVSLMRPFYNFSKVATNEVVPVLLHLLCKQDEDAADDEYNISRAAYQCLQLYAQAVGSLVIQPVLAFVEQKLRGDDWHDRDAAVSAFGAIMEGPDEKTLEPIVKQALPVIISMMDDKSIHVKDSAAYALGRITEACSEAIDPVNHLPKLIASLFEGLISSPKMAGSCCWALMNLAERFSGDIGCQENPISPHFNESISRLLQVTERPDADNALRTAAYEVLNTFVMNAANDSLTSVGQLSDIIIKRLENTLPLQSQVVSVEDKITFEEMQVSLCTVLLAIISRLEKEVTPQADRIMTVLLQILSASGPKSSVPDAVFATVSSLANALEEDFANYMEAFAPFLYNALGNQEEPSLCSMAIGLVSDITRSMGPPCQPYCDAFMNYLLNNLRSTALANQFKPAILQCFGDIAGAIGGHFETYLSVVAQVLQQAAGVQASPDGSYEMFDYVISLREGIMDAWGGIIGAMKMDNKNDLLRPYVESIFALLNTIWIDQHRSDALMRSAMGVIGDLADSFPSGEYSSFYRAEWLMSMIKETKSNREFQSRTIDTARWAREQVKRQTGGVTGTIQT</sequence>
<comment type="similarity">
    <text evidence="5">Belongs to the importin beta family. Importin beta-1 subfamily.</text>
</comment>
<keyword evidence="15" id="KW-0100">Branched-chain amino acid biosynthesis</keyword>
<dbReference type="PROSITE" id="PS50991">
    <property type="entry name" value="PYR_CT"/>
    <property type="match status" value="1"/>
</dbReference>
<dbReference type="InterPro" id="IPR058584">
    <property type="entry name" value="IMB1_TNPO1-like_TPR"/>
</dbReference>
<dbReference type="EMBL" id="VICG01000008">
    <property type="protein sequence ID" value="KAA8569066.1"/>
    <property type="molecule type" value="Genomic_DNA"/>
</dbReference>
<reference evidence="21 22" key="1">
    <citation type="submission" date="2019-06" db="EMBL/GenBank/DDBJ databases">
        <title>Genome Sequence of the Brown Rot Fungal Pathogen Monilinia fructicola.</title>
        <authorList>
            <person name="De Miccolis Angelini R.M."/>
            <person name="Landi L."/>
            <person name="Abate D."/>
            <person name="Pollastro S."/>
            <person name="Romanazzi G."/>
            <person name="Faretra F."/>
        </authorList>
    </citation>
    <scope>NUCLEOTIDE SEQUENCE [LARGE SCALE GENOMIC DNA]</scope>
    <source>
        <strain evidence="21 22">Mfrc123</strain>
    </source>
</reference>
<dbReference type="InterPro" id="IPR021133">
    <property type="entry name" value="HEAT_type_2"/>
</dbReference>
<dbReference type="NCBIfam" id="TIGR00970">
    <property type="entry name" value="leuA_yeast"/>
    <property type="match status" value="1"/>
</dbReference>
<dbReference type="SUPFAM" id="SSF89000">
    <property type="entry name" value="post-HMGL domain-like"/>
    <property type="match status" value="1"/>
</dbReference>
<dbReference type="NCBIfam" id="NF002991">
    <property type="entry name" value="PRK03739.1"/>
    <property type="match status" value="1"/>
</dbReference>
<evidence type="ECO:0000256" key="18">
    <source>
        <dbReference type="PROSITE-ProRule" id="PRU00103"/>
    </source>
</evidence>
<dbReference type="FunFam" id="3.30.160.270:FF:000002">
    <property type="entry name" value="2-isopropylmalate synthase"/>
    <property type="match status" value="1"/>
</dbReference>
<evidence type="ECO:0000256" key="1">
    <source>
        <dbReference type="ARBA" id="ARBA00000064"/>
    </source>
</evidence>
<feature type="domain" description="Importin N-terminal" evidence="19">
    <location>
        <begin position="684"/>
        <end position="764"/>
    </location>
</feature>
<evidence type="ECO:0000256" key="7">
    <source>
        <dbReference type="ARBA" id="ARBA00022430"/>
    </source>
</evidence>
<organism evidence="21 22">
    <name type="scientific">Monilinia fructicola</name>
    <name type="common">Brown rot fungus</name>
    <name type="synonym">Ciboria fructicola</name>
    <dbReference type="NCBI Taxonomy" id="38448"/>
    <lineage>
        <taxon>Eukaryota</taxon>
        <taxon>Fungi</taxon>
        <taxon>Dikarya</taxon>
        <taxon>Ascomycota</taxon>
        <taxon>Pezizomycotina</taxon>
        <taxon>Leotiomycetes</taxon>
        <taxon>Helotiales</taxon>
        <taxon>Sclerotiniaceae</taxon>
        <taxon>Monilinia</taxon>
    </lineage>
</organism>
<evidence type="ECO:0000256" key="10">
    <source>
        <dbReference type="ARBA" id="ARBA00022605"/>
    </source>
</evidence>
<keyword evidence="8" id="KW-0813">Transport</keyword>
<dbReference type="PROSITE" id="PS00815">
    <property type="entry name" value="AIPM_HOMOCIT_SYNTH_1"/>
    <property type="match status" value="1"/>
</dbReference>
<dbReference type="PROSITE" id="PS50077">
    <property type="entry name" value="HEAT_REPEAT"/>
    <property type="match status" value="1"/>
</dbReference>
<keyword evidence="13" id="KW-0677">Repeat</keyword>
<accession>A0A5M9JMT5</accession>
<proteinExistence type="inferred from homology"/>
<keyword evidence="14" id="KW-0653">Protein transport</keyword>
<dbReference type="InterPro" id="IPR000891">
    <property type="entry name" value="PYR_CT"/>
</dbReference>
<keyword evidence="10" id="KW-0028">Amino-acid biosynthesis</keyword>
<dbReference type="PROSITE" id="PS50166">
    <property type="entry name" value="IMPORTIN_B_NT"/>
    <property type="match status" value="1"/>
</dbReference>
<dbReference type="GO" id="GO:0009098">
    <property type="term" value="P:L-leucine biosynthetic process"/>
    <property type="evidence" value="ECO:0007669"/>
    <property type="project" value="UniProtKB-KW"/>
</dbReference>
<dbReference type="InterPro" id="IPR005668">
    <property type="entry name" value="IPM_Synthase"/>
</dbReference>
<dbReference type="SUPFAM" id="SSF110921">
    <property type="entry name" value="2-isopropylmalate synthase LeuA, allosteric (dimerisation) domain"/>
    <property type="match status" value="1"/>
</dbReference>
<dbReference type="SUPFAM" id="SSF51569">
    <property type="entry name" value="Aldolase"/>
    <property type="match status" value="1"/>
</dbReference>
<dbReference type="InterPro" id="IPR054692">
    <property type="entry name" value="LeuA-like_post-cat"/>
</dbReference>
<dbReference type="GO" id="GO:0005634">
    <property type="term" value="C:nucleus"/>
    <property type="evidence" value="ECO:0007669"/>
    <property type="project" value="UniProtKB-ARBA"/>
</dbReference>
<keyword evidence="11" id="KW-0808">Transferase</keyword>
<dbReference type="VEuPathDB" id="FungiDB:MFRU_047g00060"/>
<dbReference type="InterPro" id="IPR013709">
    <property type="entry name" value="2-isopropylmalate_synth_dimer"/>
</dbReference>
<dbReference type="GO" id="GO:0003852">
    <property type="term" value="F:2-isopropylmalate synthase activity"/>
    <property type="evidence" value="ECO:0007669"/>
    <property type="project" value="UniProtKB-EC"/>
</dbReference>
<dbReference type="SMART" id="SM00917">
    <property type="entry name" value="LeuA_dimer"/>
    <property type="match status" value="1"/>
</dbReference>
<keyword evidence="12" id="KW-0479">Metal-binding</keyword>
<dbReference type="GO" id="GO:0006886">
    <property type="term" value="P:intracellular protein transport"/>
    <property type="evidence" value="ECO:0007669"/>
    <property type="project" value="InterPro"/>
</dbReference>
<dbReference type="CDD" id="cd07942">
    <property type="entry name" value="DRE_TIM_LeuA"/>
    <property type="match status" value="1"/>
</dbReference>
<feature type="repeat" description="HEAT" evidence="18">
    <location>
        <begin position="1059"/>
        <end position="1092"/>
    </location>
</feature>
<evidence type="ECO:0000256" key="16">
    <source>
        <dbReference type="ARBA" id="ARBA00079884"/>
    </source>
</evidence>
<evidence type="ECO:0000259" key="20">
    <source>
        <dbReference type="PROSITE" id="PS50991"/>
    </source>
</evidence>
<comment type="pathway">
    <text evidence="3">Amino-acid biosynthesis; L-leucine biosynthesis; L-leucine from 3-methyl-2-oxobutanoate: step 1/4.</text>
</comment>
<comment type="similarity">
    <text evidence="4">Belongs to the alpha-IPM synthase/homocitrate synthase family. LeuA type 2 subfamily.</text>
</comment>
<comment type="caution">
    <text evidence="21">The sequence shown here is derived from an EMBL/GenBank/DDBJ whole genome shotgun (WGS) entry which is preliminary data.</text>
</comment>
<evidence type="ECO:0000256" key="8">
    <source>
        <dbReference type="ARBA" id="ARBA00022448"/>
    </source>
</evidence>